<dbReference type="RefSeq" id="WP_186633042.1">
    <property type="nucleotide sequence ID" value="NZ_JACOAF010000008.1"/>
</dbReference>
<evidence type="ECO:0000259" key="2">
    <source>
        <dbReference type="PROSITE" id="PS50878"/>
    </source>
</evidence>
<reference evidence="3 4" key="1">
    <citation type="journal article" date="2019" name="Int. J. Syst. Evol. Microbiol.">
        <title>Rufibacter sediminis sp. nov., isolated from freshwater lake sediment.</title>
        <authorList>
            <person name="Qu J.H."/>
            <person name="Zhang L.J."/>
            <person name="Fu Y.H."/>
            <person name="Li H.F."/>
        </authorList>
    </citation>
    <scope>NUCLEOTIDE SEQUENCE [LARGE SCALE GENOMIC DNA]</scope>
    <source>
        <strain evidence="3 4">H-1</strain>
    </source>
</reference>
<feature type="domain" description="Reverse transcriptase" evidence="2">
    <location>
        <begin position="68"/>
        <end position="361"/>
    </location>
</feature>
<dbReference type="NCBIfam" id="NF041746">
    <property type="entry name" value="Drt2"/>
    <property type="match status" value="1"/>
</dbReference>
<evidence type="ECO:0000313" key="3">
    <source>
        <dbReference type="EMBL" id="MBC3538762.1"/>
    </source>
</evidence>
<organism evidence="3 4">
    <name type="scientific">Rufibacter sediminis</name>
    <dbReference type="NCBI Taxonomy" id="2762756"/>
    <lineage>
        <taxon>Bacteria</taxon>
        <taxon>Pseudomonadati</taxon>
        <taxon>Bacteroidota</taxon>
        <taxon>Cytophagia</taxon>
        <taxon>Cytophagales</taxon>
        <taxon>Hymenobacteraceae</taxon>
        <taxon>Rufibacter</taxon>
    </lineage>
</organism>
<dbReference type="InterPro" id="IPR000477">
    <property type="entry name" value="RT_dom"/>
</dbReference>
<gene>
    <name evidence="3" type="ORF">H7U12_03660</name>
</gene>
<sequence length="481" mass="57301">MDFDLIWEKWLEKEYKCYDLKNNRSVKRQYLHFDRKLWLPNEKVKLKFKNFFSNPDNIAKHSFFPLIKGKLIFPKYEYYKSNKKNLRRYKEPKIREICYASHFDSSIYSWYSVILEEAYEEKLKAEKLIKNVIAYRSIDKKSNIHFAQEAFEYVEQKRECTAIAFDVKQFFDNISHVKLKERWSNILGYPTLPRDHYNIFKSLTKYSFVSKEFLDENFSRGVNRDRVCTVDEFKNVIRKGKKICRNETDGKLNEKGIPQGSPISALLSNLFMINFDIELKKFSDDNDAFYRRYSDDILIICPTGDYRNFISKVAEEVCKLDLELHEGKTDITHFCVSFDNKLLAHKPVGKSNRMQYLGFEFDGNNTYVRSSSMSRYHSRLHANVRETLKRAYGKRSKGNVIFKRRVLRRYSDHGKRNFITYVKRSAKIHESKTVSRQIKNNVSFVKSLINKKAQKKEDLMKRKDKVFTSFLGIDSFENTLD</sequence>
<comment type="similarity">
    <text evidence="1">Belongs to the bacterial reverse transcriptase family.</text>
</comment>
<keyword evidence="4" id="KW-1185">Reference proteome</keyword>
<evidence type="ECO:0000256" key="1">
    <source>
        <dbReference type="ARBA" id="ARBA00034120"/>
    </source>
</evidence>
<dbReference type="InterPro" id="IPR051083">
    <property type="entry name" value="GrpII_Intron_Splice-Mob/Def"/>
</dbReference>
<proteinExistence type="inferred from homology"/>
<dbReference type="EMBL" id="JACOAF010000008">
    <property type="protein sequence ID" value="MBC3538762.1"/>
    <property type="molecule type" value="Genomic_DNA"/>
</dbReference>
<dbReference type="InterPro" id="IPR043502">
    <property type="entry name" value="DNA/RNA_pol_sf"/>
</dbReference>
<protein>
    <recommendedName>
        <fullName evidence="2">Reverse transcriptase domain-containing protein</fullName>
    </recommendedName>
</protein>
<dbReference type="Proteomes" id="UP000659698">
    <property type="component" value="Unassembled WGS sequence"/>
</dbReference>
<name>A0ABR6VPA8_9BACT</name>
<dbReference type="SUPFAM" id="SSF56672">
    <property type="entry name" value="DNA/RNA polymerases"/>
    <property type="match status" value="1"/>
</dbReference>
<dbReference type="PROSITE" id="PS50878">
    <property type="entry name" value="RT_POL"/>
    <property type="match status" value="1"/>
</dbReference>
<dbReference type="Pfam" id="PF00078">
    <property type="entry name" value="RVT_1"/>
    <property type="match status" value="1"/>
</dbReference>
<evidence type="ECO:0000313" key="4">
    <source>
        <dbReference type="Proteomes" id="UP000659698"/>
    </source>
</evidence>
<dbReference type="PANTHER" id="PTHR34047">
    <property type="entry name" value="NUCLEAR INTRON MATURASE 1, MITOCHONDRIAL-RELATED"/>
    <property type="match status" value="1"/>
</dbReference>
<comment type="caution">
    <text evidence="3">The sequence shown here is derived from an EMBL/GenBank/DDBJ whole genome shotgun (WGS) entry which is preliminary data.</text>
</comment>
<accession>A0ABR6VPA8</accession>